<accession>A0A1W0E7T6</accession>
<dbReference type="GO" id="GO:0003676">
    <property type="term" value="F:nucleic acid binding"/>
    <property type="evidence" value="ECO:0007669"/>
    <property type="project" value="InterPro"/>
</dbReference>
<evidence type="ECO:0000313" key="9">
    <source>
        <dbReference type="Proteomes" id="UP000192758"/>
    </source>
</evidence>
<feature type="domain" description="Helicase C-terminal" evidence="7">
    <location>
        <begin position="565"/>
        <end position="776"/>
    </location>
</feature>
<dbReference type="InterPro" id="IPR050474">
    <property type="entry name" value="Hel308_SKI2-like"/>
</dbReference>
<dbReference type="STRING" id="646526.A0A1W0E7T6"/>
<keyword evidence="5" id="KW-0812">Transmembrane</keyword>
<evidence type="ECO:0000259" key="6">
    <source>
        <dbReference type="PROSITE" id="PS51192"/>
    </source>
</evidence>
<dbReference type="GO" id="GO:0005524">
    <property type="term" value="F:ATP binding"/>
    <property type="evidence" value="ECO:0007669"/>
    <property type="project" value="UniProtKB-KW"/>
</dbReference>
<evidence type="ECO:0000256" key="1">
    <source>
        <dbReference type="ARBA" id="ARBA00022741"/>
    </source>
</evidence>
<keyword evidence="5" id="KW-0472">Membrane</keyword>
<keyword evidence="9" id="KW-1185">Reference proteome</keyword>
<name>A0A1W0E7T6_9MICR</name>
<protein>
    <submittedName>
        <fullName evidence="8">Putative DEAD/DEAH helicase family protein</fullName>
    </submittedName>
</protein>
<dbReference type="AlphaFoldDB" id="A0A1W0E7T6"/>
<organism evidence="8 9">
    <name type="scientific">Ecytonucleospora hepatopenaei</name>
    <dbReference type="NCBI Taxonomy" id="646526"/>
    <lineage>
        <taxon>Eukaryota</taxon>
        <taxon>Fungi</taxon>
        <taxon>Fungi incertae sedis</taxon>
        <taxon>Microsporidia</taxon>
        <taxon>Enterocytozoonidae</taxon>
        <taxon>Ecytonucleospora</taxon>
    </lineage>
</organism>
<dbReference type="InterPro" id="IPR011545">
    <property type="entry name" value="DEAD/DEAH_box_helicase_dom"/>
</dbReference>
<dbReference type="InterPro" id="IPR036388">
    <property type="entry name" value="WH-like_DNA-bd_sf"/>
</dbReference>
<dbReference type="OrthoDB" id="5575at2759"/>
<dbReference type="PANTHER" id="PTHR47961:SF4">
    <property type="entry name" value="ACTIVATING SIGNAL COINTEGRATOR 1 COMPLEX SUBUNIT 3"/>
    <property type="match status" value="1"/>
</dbReference>
<dbReference type="PROSITE" id="PS51192">
    <property type="entry name" value="HELICASE_ATP_BIND_1"/>
    <property type="match status" value="1"/>
</dbReference>
<dbReference type="InterPro" id="IPR001650">
    <property type="entry name" value="Helicase_C-like"/>
</dbReference>
<keyword evidence="5" id="KW-1133">Transmembrane helix</keyword>
<dbReference type="GO" id="GO:0016787">
    <property type="term" value="F:hydrolase activity"/>
    <property type="evidence" value="ECO:0007669"/>
    <property type="project" value="UniProtKB-KW"/>
</dbReference>
<dbReference type="Gene3D" id="3.40.50.300">
    <property type="entry name" value="P-loop containing nucleotide triphosphate hydrolases"/>
    <property type="match status" value="3"/>
</dbReference>
<dbReference type="Proteomes" id="UP000192758">
    <property type="component" value="Unassembled WGS sequence"/>
</dbReference>
<proteinExistence type="predicted"/>
<evidence type="ECO:0000256" key="4">
    <source>
        <dbReference type="ARBA" id="ARBA00022840"/>
    </source>
</evidence>
<keyword evidence="2" id="KW-0378">Hydrolase</keyword>
<feature type="domain" description="Helicase ATP-binding" evidence="6">
    <location>
        <begin position="168"/>
        <end position="427"/>
    </location>
</feature>
<evidence type="ECO:0000256" key="2">
    <source>
        <dbReference type="ARBA" id="ARBA00022801"/>
    </source>
</evidence>
<dbReference type="GO" id="GO:0004386">
    <property type="term" value="F:helicase activity"/>
    <property type="evidence" value="ECO:0007669"/>
    <property type="project" value="UniProtKB-KW"/>
</dbReference>
<sequence>MDKLYDILNNISNDMNISSDTLIKLVKEALGTKTPEDSLIDLLGYDKIEEIFYILENKNIIYNNTNNTLYNTTYNTNNNTTYNTNNILNSDTNDTTYNDNNILNSDTYWEYKINKINNTNYTNKNIKLINTSEVEIYYKGINININTHNCSNIFNYEYFNPIQSKSYHIAYNTNDNYVLSAPTGSGKTDVALLSIIRVLFSNGYNSSIEYNTYNSNTLYSNNTNNTLYSNNTYNTNKVIYIVPMRALATEVVNKYNKIYNKIYNNYNNINSNTDNKIYNTDNKIYNTDNKIYNTDNKIYNTDNNTDNKLYNTNSNIYNNGKVVEFTGDTDISTYDANNADIIICTPEKFDFATRKLTNSITGISLLVIDEIHMLDSSRGPVVESIVARIRSMEKQQQQPIRIVAMSATVPNHQDIASFIHGKALHYDISYRPVELESYIVGFKRRVKNNDNIINSKLNNTNINNNTNIINSKINNTNIINNNSKINNINIDDINNINDNNILDEILEEDISDNSILYNNNINDNSILYNNNNNISDNSILYNNINNNISDNICNKYKYLNVDNNKLDYLLNKLYEYTDKQILIFTTTRQSTYKIMNNIIKNNSNIIKYNILNNNNINNNNTNNISNNNNNTNNISNNNNISNTKYIYTHNAGMSRNDRLSTEYAYKHKHINILVCTTTLAWGVNLPADVVFIYNTEYYDRAIGAYKHMDILDIYQIQGRAGRITTNSLYNNSLYDNSLYNTNICNNTNNICNIAYTYILTDSINANNYISKLSSTYKIKSRLHTNIHECILSEVYLHNIQNISDAYEWYRNTYAYCTNTVYGGVSYTDYIDNIIYDMINDDILLLTNNSILYTDNYNNTLYTNKYNINSIMSYSILYYVNIYTYKIYNDNTNILYNNTNSNINNTNILYNDNTNILYNIFILLVSSNIFDNIIIRHNEDIELLNIINIILNNSNIRNNTNTNVLYIVYNDIYNYIKSLHTNILDDSNILINSDKCIILLIYYKYITVTINVTVINILLINIIYLIHYIWI</sequence>
<dbReference type="VEuPathDB" id="MicrosporidiaDB:EHP00_2358"/>
<feature type="transmembrane region" description="Helical" evidence="5">
    <location>
        <begin position="1004"/>
        <end position="1029"/>
    </location>
</feature>
<dbReference type="InterPro" id="IPR027417">
    <property type="entry name" value="P-loop_NTPase"/>
</dbReference>
<dbReference type="Pfam" id="PF00270">
    <property type="entry name" value="DEAD"/>
    <property type="match status" value="2"/>
</dbReference>
<dbReference type="SUPFAM" id="SSF52540">
    <property type="entry name" value="P-loop containing nucleoside triphosphate hydrolases"/>
    <property type="match status" value="1"/>
</dbReference>
<dbReference type="Pfam" id="PF00271">
    <property type="entry name" value="Helicase_C"/>
    <property type="match status" value="1"/>
</dbReference>
<dbReference type="InterPro" id="IPR014001">
    <property type="entry name" value="Helicase_ATP-bd"/>
</dbReference>
<dbReference type="Gene3D" id="1.10.10.10">
    <property type="entry name" value="Winged helix-like DNA-binding domain superfamily/Winged helix DNA-binding domain"/>
    <property type="match status" value="1"/>
</dbReference>
<evidence type="ECO:0000259" key="7">
    <source>
        <dbReference type="PROSITE" id="PS51194"/>
    </source>
</evidence>
<evidence type="ECO:0000256" key="3">
    <source>
        <dbReference type="ARBA" id="ARBA00022806"/>
    </source>
</evidence>
<dbReference type="PROSITE" id="PS51194">
    <property type="entry name" value="HELICASE_CTER"/>
    <property type="match status" value="1"/>
</dbReference>
<comment type="caution">
    <text evidence="8">The sequence shown here is derived from an EMBL/GenBank/DDBJ whole genome shotgun (WGS) entry which is preliminary data.</text>
</comment>
<dbReference type="SMART" id="SM00490">
    <property type="entry name" value="HELICc"/>
    <property type="match status" value="1"/>
</dbReference>
<keyword evidence="4" id="KW-0067">ATP-binding</keyword>
<reference evidence="8 9" key="1">
    <citation type="journal article" date="2017" name="Environ. Microbiol.">
        <title>Decay of the glycolytic pathway and adaptation to intranuclear parasitism within Enterocytozoonidae microsporidia.</title>
        <authorList>
            <person name="Wiredu Boakye D."/>
            <person name="Jaroenlak P."/>
            <person name="Prachumwat A."/>
            <person name="Williams T.A."/>
            <person name="Bateman K.S."/>
            <person name="Itsathitphaisarn O."/>
            <person name="Sritunyalucksana K."/>
            <person name="Paszkiewicz K.H."/>
            <person name="Moore K.A."/>
            <person name="Stentiford G.D."/>
            <person name="Williams B.A."/>
        </authorList>
    </citation>
    <scope>NUCLEOTIDE SEQUENCE [LARGE SCALE GENOMIC DNA]</scope>
    <source>
        <strain evidence="8 9">TH1</strain>
    </source>
</reference>
<evidence type="ECO:0000256" key="5">
    <source>
        <dbReference type="SAM" id="Phobius"/>
    </source>
</evidence>
<dbReference type="PANTHER" id="PTHR47961">
    <property type="entry name" value="DNA POLYMERASE THETA, PUTATIVE (AFU_ORTHOLOGUE AFUA_1G05260)-RELATED"/>
    <property type="match status" value="1"/>
</dbReference>
<dbReference type="EMBL" id="MNPJ01000012">
    <property type="protein sequence ID" value="OQS55272.1"/>
    <property type="molecule type" value="Genomic_DNA"/>
</dbReference>
<keyword evidence="1" id="KW-0547">Nucleotide-binding</keyword>
<keyword evidence="3 8" id="KW-0347">Helicase</keyword>
<dbReference type="SMART" id="SM00487">
    <property type="entry name" value="DEXDc"/>
    <property type="match status" value="1"/>
</dbReference>
<dbReference type="GO" id="GO:0005634">
    <property type="term" value="C:nucleus"/>
    <property type="evidence" value="ECO:0007669"/>
    <property type="project" value="TreeGrafter"/>
</dbReference>
<gene>
    <name evidence="8" type="ORF">EHP00_2358</name>
</gene>
<evidence type="ECO:0000313" key="8">
    <source>
        <dbReference type="EMBL" id="OQS55272.1"/>
    </source>
</evidence>